<reference evidence="2 3" key="1">
    <citation type="journal article" date="2013" name="Genome Announc.">
        <title>Genome Sequence of Novosphingobium lindaniclasticum LE124T, Isolated from a Hexachlorocyclohexane Dumpsite.</title>
        <authorList>
            <person name="Saxena A."/>
            <person name="Nayyar N."/>
            <person name="Sangwan N."/>
            <person name="Kumari R."/>
            <person name="Khurana J.P."/>
            <person name="Lal R."/>
        </authorList>
    </citation>
    <scope>NUCLEOTIDE SEQUENCE [LARGE SCALE GENOMIC DNA]</scope>
    <source>
        <strain evidence="2 3">LE124</strain>
    </source>
</reference>
<dbReference type="GO" id="GO:0003677">
    <property type="term" value="F:DNA binding"/>
    <property type="evidence" value="ECO:0007669"/>
    <property type="project" value="InterPro"/>
</dbReference>
<dbReference type="AlphaFoldDB" id="T0IL75"/>
<evidence type="ECO:0000259" key="1">
    <source>
        <dbReference type="PROSITE" id="PS50943"/>
    </source>
</evidence>
<keyword evidence="3" id="KW-1185">Reference proteome</keyword>
<dbReference type="InterPro" id="IPR010982">
    <property type="entry name" value="Lambda_DNA-bd_dom_sf"/>
</dbReference>
<evidence type="ECO:0000313" key="2">
    <source>
        <dbReference type="EMBL" id="EQB10384.1"/>
    </source>
</evidence>
<accession>T0IL75</accession>
<dbReference type="RefSeq" id="WP_021235183.1">
    <property type="nucleotide sequence ID" value="NZ_ATHL01000110.1"/>
</dbReference>
<dbReference type="Proteomes" id="UP000015527">
    <property type="component" value="Unassembled WGS sequence"/>
</dbReference>
<dbReference type="SMART" id="SM00530">
    <property type="entry name" value="HTH_XRE"/>
    <property type="match status" value="1"/>
</dbReference>
<dbReference type="OrthoDB" id="7404022at2"/>
<protein>
    <submittedName>
        <fullName evidence="2">XRE family transcriptional regulator</fullName>
    </submittedName>
</protein>
<dbReference type="CDD" id="cd00093">
    <property type="entry name" value="HTH_XRE"/>
    <property type="match status" value="1"/>
</dbReference>
<dbReference type="PROSITE" id="PS50943">
    <property type="entry name" value="HTH_CROC1"/>
    <property type="match status" value="1"/>
</dbReference>
<dbReference type="EMBL" id="ATHL01000110">
    <property type="protein sequence ID" value="EQB10384.1"/>
    <property type="molecule type" value="Genomic_DNA"/>
</dbReference>
<evidence type="ECO:0000313" key="3">
    <source>
        <dbReference type="Proteomes" id="UP000015527"/>
    </source>
</evidence>
<dbReference type="InterPro" id="IPR001387">
    <property type="entry name" value="Cro/C1-type_HTH"/>
</dbReference>
<gene>
    <name evidence="2" type="ORF">L284_16955</name>
</gene>
<sequence length="190" mass="20968">MINRIRDIRLQKGLTLADVAARCHPPTTAQTVGRLETGMRNLSLAWMSRIAKALEVEPERLLRSETKEPAMIVAILSENGAESPRARREAMLPSDLSAETAWMVMDVEQSCGEYRAGDQVWLRPSPPHEAPRLLNRDILAPLPGGRFAFGRLIDGDGGRLMLLPPASGQPVRAVEHPAWLAVADLLIRKL</sequence>
<feature type="domain" description="HTH cro/C1-type" evidence="1">
    <location>
        <begin position="5"/>
        <end position="61"/>
    </location>
</feature>
<dbReference type="Gene3D" id="1.10.260.40">
    <property type="entry name" value="lambda repressor-like DNA-binding domains"/>
    <property type="match status" value="1"/>
</dbReference>
<proteinExistence type="predicted"/>
<dbReference type="eggNOG" id="COG1476">
    <property type="taxonomic scope" value="Bacteria"/>
</dbReference>
<dbReference type="Pfam" id="PF01381">
    <property type="entry name" value="HTH_3"/>
    <property type="match status" value="1"/>
</dbReference>
<organism evidence="2 3">
    <name type="scientific">Novosphingobium lindaniclasticum LE124</name>
    <dbReference type="NCBI Taxonomy" id="1096930"/>
    <lineage>
        <taxon>Bacteria</taxon>
        <taxon>Pseudomonadati</taxon>
        <taxon>Pseudomonadota</taxon>
        <taxon>Alphaproteobacteria</taxon>
        <taxon>Sphingomonadales</taxon>
        <taxon>Sphingomonadaceae</taxon>
        <taxon>Novosphingobium</taxon>
    </lineage>
</organism>
<dbReference type="PATRIC" id="fig|1096930.3.peg.3364"/>
<comment type="caution">
    <text evidence="2">The sequence shown here is derived from an EMBL/GenBank/DDBJ whole genome shotgun (WGS) entry which is preliminary data.</text>
</comment>
<dbReference type="SUPFAM" id="SSF47413">
    <property type="entry name" value="lambda repressor-like DNA-binding domains"/>
    <property type="match status" value="1"/>
</dbReference>
<name>T0IL75_9SPHN</name>